<dbReference type="InterPro" id="IPR029021">
    <property type="entry name" value="Prot-tyrosine_phosphatase-like"/>
</dbReference>
<dbReference type="Pfam" id="PF04273">
    <property type="entry name" value="BLH_phosphatase"/>
    <property type="match status" value="1"/>
</dbReference>
<sequence>MEKEIKKVNDEISVAAFDPDENSFKNFAEKGFKSVINLQTEKEEQKVSTEKEEKLGKENNLKYRHIGISKDNLSEAMVDYFRQELETLPKPILIHCKSGKRSGALVMMHIGCQKNMSGEEVIKKAEEMGFECDVPELEQFLKKYVNEHSDSKN</sequence>
<dbReference type="STRING" id="1250231.SAMN04488552_0317"/>
<dbReference type="EMBL" id="LT629745">
    <property type="protein sequence ID" value="SDR66727.1"/>
    <property type="molecule type" value="Genomic_DNA"/>
</dbReference>
<name>A0A1H1KX60_9FLAO</name>
<dbReference type="SUPFAM" id="SSF52799">
    <property type="entry name" value="(Phosphotyrosine protein) phosphatases II"/>
    <property type="match status" value="1"/>
</dbReference>
<dbReference type="InterPro" id="IPR005939">
    <property type="entry name" value="BLH_phosphatase-like"/>
</dbReference>
<protein>
    <submittedName>
        <fullName evidence="2">TIGR01244 family protein</fullName>
    </submittedName>
</protein>
<feature type="domain" description="Beta-lactamase hydrolase-like protein phosphatase-like" evidence="1">
    <location>
        <begin position="7"/>
        <end position="105"/>
    </location>
</feature>
<dbReference type="GO" id="GO:0016787">
    <property type="term" value="F:hydrolase activity"/>
    <property type="evidence" value="ECO:0007669"/>
    <property type="project" value="InterPro"/>
</dbReference>
<dbReference type="AlphaFoldDB" id="A0A1H1KX60"/>
<organism evidence="2 3">
    <name type="scientific">Christiangramia echinicola</name>
    <dbReference type="NCBI Taxonomy" id="279359"/>
    <lineage>
        <taxon>Bacteria</taxon>
        <taxon>Pseudomonadati</taxon>
        <taxon>Bacteroidota</taxon>
        <taxon>Flavobacteriia</taxon>
        <taxon>Flavobacteriales</taxon>
        <taxon>Flavobacteriaceae</taxon>
        <taxon>Christiangramia</taxon>
    </lineage>
</organism>
<evidence type="ECO:0000313" key="3">
    <source>
        <dbReference type="Proteomes" id="UP000198858"/>
    </source>
</evidence>
<dbReference type="Proteomes" id="UP000198858">
    <property type="component" value="Chromosome I"/>
</dbReference>
<reference evidence="2 3" key="1">
    <citation type="submission" date="2016-10" db="EMBL/GenBank/DDBJ databases">
        <authorList>
            <person name="Varghese N."/>
            <person name="Submissions S."/>
        </authorList>
    </citation>
    <scope>NUCLEOTIDE SEQUENCE [LARGE SCALE GENOMIC DNA]</scope>
    <source>
        <strain evidence="2 3">Mar_2010_102</strain>
    </source>
</reference>
<proteinExistence type="predicted"/>
<evidence type="ECO:0000259" key="1">
    <source>
        <dbReference type="Pfam" id="PF04273"/>
    </source>
</evidence>
<keyword evidence="3" id="KW-1185">Reference proteome</keyword>
<gene>
    <name evidence="2" type="ORF">SAMN04488552_0317</name>
</gene>
<dbReference type="RefSeq" id="WP_089661029.1">
    <property type="nucleotide sequence ID" value="NZ_LT629745.1"/>
</dbReference>
<accession>A0A1H1KX60</accession>
<evidence type="ECO:0000313" key="2">
    <source>
        <dbReference type="EMBL" id="SDR66727.1"/>
    </source>
</evidence>
<dbReference type="Gene3D" id="3.90.190.10">
    <property type="entry name" value="Protein tyrosine phosphatase superfamily"/>
    <property type="match status" value="1"/>
</dbReference>